<name>A0A8H4FKY2_COLGL</name>
<reference evidence="2" key="2">
    <citation type="submission" date="2020-03" db="EMBL/GenBank/DDBJ databases">
        <authorList>
            <person name="Fu F.-F."/>
            <person name="Chen J."/>
        </authorList>
    </citation>
    <scope>NUCLEOTIDE SEQUENCE</scope>
    <source>
        <strain evidence="2">Lc1</strain>
    </source>
</reference>
<dbReference type="EMBL" id="WVTB01000038">
    <property type="protein sequence ID" value="KAF3805967.1"/>
    <property type="molecule type" value="Genomic_DNA"/>
</dbReference>
<evidence type="ECO:0000256" key="1">
    <source>
        <dbReference type="SAM" id="MobiDB-lite"/>
    </source>
</evidence>
<dbReference type="Proteomes" id="UP000613401">
    <property type="component" value="Unassembled WGS sequence"/>
</dbReference>
<feature type="region of interest" description="Disordered" evidence="1">
    <location>
        <begin position="20"/>
        <end position="56"/>
    </location>
</feature>
<reference evidence="2" key="1">
    <citation type="journal article" date="2020" name="Phytopathology">
        <title>Genome sequence and comparative analysis of Colletotrichum gloeosporioides isolated from Liriodendron leaves.</title>
        <authorList>
            <person name="Fu F.F."/>
            <person name="Hao Z."/>
            <person name="Wang P."/>
            <person name="Lu Y."/>
            <person name="Xue L.J."/>
            <person name="Wei G."/>
            <person name="Tian Y."/>
            <person name="Baishi H."/>
            <person name="Xu H."/>
            <person name="Shi J."/>
            <person name="Cheng T."/>
            <person name="Wang G."/>
            <person name="Yi Y."/>
            <person name="Chen J."/>
        </authorList>
    </citation>
    <scope>NUCLEOTIDE SEQUENCE</scope>
    <source>
        <strain evidence="2">Lc1</strain>
    </source>
</reference>
<dbReference type="AlphaFoldDB" id="A0A8H4FKY2"/>
<proteinExistence type="predicted"/>
<accession>A0A8H4FKY2</accession>
<comment type="caution">
    <text evidence="2">The sequence shown here is derived from an EMBL/GenBank/DDBJ whole genome shotgun (WGS) entry which is preliminary data.</text>
</comment>
<protein>
    <submittedName>
        <fullName evidence="2">Uncharacterized protein</fullName>
    </submittedName>
</protein>
<dbReference type="RefSeq" id="XP_045265126.1">
    <property type="nucleotide sequence ID" value="XM_045413492.1"/>
</dbReference>
<sequence length="275" mass="31058">MASKQLYEDFYYLLESPEHQELSAPEIGNSPRDPDSSPPLRDAPGKEATGPRLQDDDQSSQICIDLFTKFNIDPYPMGSIPGLDYSTAHLLVRSELEQILFSDELPRRTKHELEDRLSYYMRCGGAFGSRMSREEAVATQDTLLLKGSVTFADLPKIFLIGDIVYTADPTPLKDTLFEQCWVAVDCELVTANIQKDFLVSVKKWGFDAKSDNGWYLESAEVMIYGYKGEKSIQLADIGVVPLKSLPAEEQRTLSDRMIARGRLYLEMSQIKIGFF</sequence>
<dbReference type="GeneID" id="69020757"/>
<organism evidence="2 3">
    <name type="scientific">Colletotrichum gloeosporioides</name>
    <name type="common">Anthracnose fungus</name>
    <name type="synonym">Glomerella cingulata</name>
    <dbReference type="NCBI Taxonomy" id="474922"/>
    <lineage>
        <taxon>Eukaryota</taxon>
        <taxon>Fungi</taxon>
        <taxon>Dikarya</taxon>
        <taxon>Ascomycota</taxon>
        <taxon>Pezizomycotina</taxon>
        <taxon>Sordariomycetes</taxon>
        <taxon>Hypocreomycetidae</taxon>
        <taxon>Glomerellales</taxon>
        <taxon>Glomerellaceae</taxon>
        <taxon>Colletotrichum</taxon>
        <taxon>Colletotrichum gloeosporioides species complex</taxon>
    </lineage>
</organism>
<evidence type="ECO:0000313" key="3">
    <source>
        <dbReference type="Proteomes" id="UP000613401"/>
    </source>
</evidence>
<gene>
    <name evidence="2" type="ORF">GCG54_00013641</name>
</gene>
<keyword evidence="3" id="KW-1185">Reference proteome</keyword>
<evidence type="ECO:0000313" key="2">
    <source>
        <dbReference type="EMBL" id="KAF3805967.1"/>
    </source>
</evidence>